<dbReference type="InterPro" id="IPR006143">
    <property type="entry name" value="RND_pump_MFP"/>
</dbReference>
<protein>
    <submittedName>
        <fullName evidence="4">Efflux RND transporter periplasmic adaptor subunit</fullName>
    </submittedName>
</protein>
<sequence>MVRPIAEIVRRAQRMSCILLCLYVPTGILLALSGARAETLEISAEKREFNCVIEPQQTVKLASPAVGMIARLDVDRGDIVRQGQIIGKIEDGVEAATLALARARATNDAPVKSAEARAQFLHQKHERLRELHTRSVSPLASLQEVEAEVQVAEQQLKEAKLHKELARLEVAHAEEVLNQRALRSPIDGVVVERLLVPGEYRNDQSPVFTLAQIDPLRVEVFVPTAYFGQIRTGSRANVRPELPIAGLYAASVTVVDRVLDAASGTFGVRLALPNPRLALPGGIRCKVEFVLDGDNPALMAGDAPSSFENGKIYNQ</sequence>
<dbReference type="PANTHER" id="PTHR30469">
    <property type="entry name" value="MULTIDRUG RESISTANCE PROTEIN MDTA"/>
    <property type="match status" value="1"/>
</dbReference>
<accession>A0A4Y9PER1</accession>
<dbReference type="RefSeq" id="WP_135163283.1">
    <property type="nucleotide sequence ID" value="NZ_SPQS01000004.1"/>
</dbReference>
<comment type="similarity">
    <text evidence="1">Belongs to the membrane fusion protein (MFP) (TC 8.A.1) family.</text>
</comment>
<feature type="coiled-coil region" evidence="2">
    <location>
        <begin position="111"/>
        <end position="171"/>
    </location>
</feature>
<evidence type="ECO:0000259" key="3">
    <source>
        <dbReference type="Pfam" id="PF25973"/>
    </source>
</evidence>
<proteinExistence type="inferred from homology"/>
<dbReference type="GO" id="GO:0015562">
    <property type="term" value="F:efflux transmembrane transporter activity"/>
    <property type="evidence" value="ECO:0007669"/>
    <property type="project" value="TreeGrafter"/>
</dbReference>
<dbReference type="EMBL" id="SPQS01000004">
    <property type="protein sequence ID" value="TFV78068.1"/>
    <property type="molecule type" value="Genomic_DNA"/>
</dbReference>
<gene>
    <name evidence="4" type="ORF">E4K64_09650</name>
</gene>
<dbReference type="PANTHER" id="PTHR30469:SF15">
    <property type="entry name" value="HLYD FAMILY OF SECRETION PROTEINS"/>
    <property type="match status" value="1"/>
</dbReference>
<evidence type="ECO:0000256" key="2">
    <source>
        <dbReference type="SAM" id="Coils"/>
    </source>
</evidence>
<dbReference type="Gene3D" id="2.40.30.170">
    <property type="match status" value="1"/>
</dbReference>
<dbReference type="Gene3D" id="1.10.287.470">
    <property type="entry name" value="Helix hairpin bin"/>
    <property type="match status" value="1"/>
</dbReference>
<keyword evidence="2" id="KW-0175">Coiled coil</keyword>
<evidence type="ECO:0000256" key="1">
    <source>
        <dbReference type="ARBA" id="ARBA00009477"/>
    </source>
</evidence>
<dbReference type="InterPro" id="IPR058647">
    <property type="entry name" value="BSH_CzcB-like"/>
</dbReference>
<name>A0A4Y9PER1_9BRAD</name>
<dbReference type="Gene3D" id="2.40.50.100">
    <property type="match status" value="1"/>
</dbReference>
<evidence type="ECO:0000313" key="5">
    <source>
        <dbReference type="Proteomes" id="UP000297700"/>
    </source>
</evidence>
<dbReference type="GO" id="GO:1990281">
    <property type="term" value="C:efflux pump complex"/>
    <property type="evidence" value="ECO:0007669"/>
    <property type="project" value="TreeGrafter"/>
</dbReference>
<dbReference type="Pfam" id="PF25973">
    <property type="entry name" value="BSH_CzcB"/>
    <property type="match status" value="1"/>
</dbReference>
<feature type="domain" description="CzcB-like barrel-sandwich hybrid" evidence="3">
    <location>
        <begin position="58"/>
        <end position="211"/>
    </location>
</feature>
<dbReference type="Proteomes" id="UP000297700">
    <property type="component" value="Unassembled WGS sequence"/>
</dbReference>
<reference evidence="4 5" key="1">
    <citation type="submission" date="2019-03" db="EMBL/GenBank/DDBJ databases">
        <title>Bradyrhizobium strains diversity.</title>
        <authorList>
            <person name="Urquiaga M.C.O."/>
            <person name="Hungria M."/>
            <person name="Delamuta J.R.M."/>
            <person name="Klepa M.S."/>
        </authorList>
    </citation>
    <scope>NUCLEOTIDE SEQUENCE [LARGE SCALE GENOMIC DNA]</scope>
    <source>
        <strain evidence="4 5">CNPSo 3426</strain>
    </source>
</reference>
<organism evidence="4 5">
    <name type="scientific">Bradyrhizobium frederickii</name>
    <dbReference type="NCBI Taxonomy" id="2560054"/>
    <lineage>
        <taxon>Bacteria</taxon>
        <taxon>Pseudomonadati</taxon>
        <taxon>Pseudomonadota</taxon>
        <taxon>Alphaproteobacteria</taxon>
        <taxon>Hyphomicrobiales</taxon>
        <taxon>Nitrobacteraceae</taxon>
        <taxon>Bradyrhizobium</taxon>
    </lineage>
</organism>
<dbReference type="SUPFAM" id="SSF111369">
    <property type="entry name" value="HlyD-like secretion proteins"/>
    <property type="match status" value="1"/>
</dbReference>
<dbReference type="AlphaFoldDB" id="A0A4Y9PER1"/>
<dbReference type="NCBIfam" id="TIGR01730">
    <property type="entry name" value="RND_mfp"/>
    <property type="match status" value="1"/>
</dbReference>
<comment type="caution">
    <text evidence="4">The sequence shown here is derived from an EMBL/GenBank/DDBJ whole genome shotgun (WGS) entry which is preliminary data.</text>
</comment>
<evidence type="ECO:0000313" key="4">
    <source>
        <dbReference type="EMBL" id="TFV78068.1"/>
    </source>
</evidence>